<dbReference type="PANTHER" id="PTHR44163">
    <property type="entry name" value="U3 SMALL NUCLEOLAR RNA-ASSOCIATED PROTEIN 4 HOMOLOG"/>
    <property type="match status" value="1"/>
</dbReference>
<dbReference type="AlphaFoldDB" id="A0A6A5C287"/>
<gene>
    <name evidence="2" type="ORF">FDP41_013147</name>
</gene>
<dbReference type="EMBL" id="VFQX01000017">
    <property type="protein sequence ID" value="KAF0980664.1"/>
    <property type="molecule type" value="Genomic_DNA"/>
</dbReference>
<reference evidence="2 3" key="1">
    <citation type="journal article" date="2019" name="Sci. Rep.">
        <title>Nanopore sequencing improves the draft genome of the human pathogenic amoeba Naegleria fowleri.</title>
        <authorList>
            <person name="Liechti N."/>
            <person name="Schurch N."/>
            <person name="Bruggmann R."/>
            <person name="Wittwer M."/>
        </authorList>
    </citation>
    <scope>NUCLEOTIDE SEQUENCE [LARGE SCALE GENOMIC DNA]</scope>
    <source>
        <strain evidence="2 3">ATCC 30894</strain>
    </source>
</reference>
<dbReference type="PANTHER" id="PTHR44163:SF1">
    <property type="entry name" value="U3 SMALL NUCLEOLAR RNA-ASSOCIATED PROTEIN 4 HOMOLOG"/>
    <property type="match status" value="1"/>
</dbReference>
<dbReference type="InterPro" id="IPR015943">
    <property type="entry name" value="WD40/YVTN_repeat-like_dom_sf"/>
</dbReference>
<dbReference type="VEuPathDB" id="AmoebaDB:FDP41_013147"/>
<dbReference type="GO" id="GO:0030686">
    <property type="term" value="C:90S preribosome"/>
    <property type="evidence" value="ECO:0007669"/>
    <property type="project" value="InterPro"/>
</dbReference>
<dbReference type="OMA" id="NSEIEIW"/>
<organism evidence="2 3">
    <name type="scientific">Naegleria fowleri</name>
    <name type="common">Brain eating amoeba</name>
    <dbReference type="NCBI Taxonomy" id="5763"/>
    <lineage>
        <taxon>Eukaryota</taxon>
        <taxon>Discoba</taxon>
        <taxon>Heterolobosea</taxon>
        <taxon>Tetramitia</taxon>
        <taxon>Eutetramitia</taxon>
        <taxon>Vahlkampfiidae</taxon>
        <taxon>Naegleria</taxon>
    </lineage>
</organism>
<accession>A0A6A5C287</accession>
<name>A0A6A5C287_NAEFO</name>
<dbReference type="SUPFAM" id="SSF50978">
    <property type="entry name" value="WD40 repeat-like"/>
    <property type="match status" value="2"/>
</dbReference>
<sequence length="822" mass="93742">MKKKVSSSKTSSSNSSSSLATHKKKKKDEEIMIALKKRKHEQLEREEEEKASIISQEENHQNDDEQEGVSYHEEGEQEDDSEQPQTLMDESEQEKDTFESRNKKKKVSEENRHQQKHSFLVDALNVTKNIHISPIKRLCLNPGQTMLAVARFNSEIEIWSLDNSVFNRGTSNSSEKTRNMTPSENCALIKRIPGKIGTTVEAMIWTKNNQLFTAGLHGMITEWDLEKQIPKRISTAVLGGAIWAMDYCEEKNLIAIACEDGAVRLIQEEDLSLKFFLAPARTNEPPSGKKYAHCQNSHRMLTTKFIDNGNKILVGGMTGVFCFDLNKRTLIYKINLKNSFCWCMEILNDRMIVVGDSEGNIHFCDYVLGAIVNSIKGHTGDVLKICIEKPGIIYSTGVDGSIAMYKEVGKKYVFVIRKRPSLHDLCDIIYCEKEKTLYFGGLNSAILRMKTEIFYRQQDLKDKIFDRLRIKPNRDVLKVAHERRVALFDNMANTLTLLHLPEPTVEYRRVSLDEPASILMQLKVKSKGNWYSSRSEISPNGKYICVSSIDSTYLIKLKYEESSHAVTLEKKLNLSEPEYGITPGHYAAFAGNQYVVVVARDCSTMQIFDVENETLISSVQLSTKIDTNLERSDSPFALFSNSINGLIANEKYIVVSKGNVFMTYRVEDLSSQKNKVHFEVELPTHNGFLYKLDFLDRCNSKCSSFYSLTSPNTITVFEADRRRTMVSPLNFPSEKLNQSTITSIHQISPDHFFITSLNRCFIMNTNTYQIKDYVLSSRKGKSEDMVGFAHVNTDELLMACFDYKIHTEELLPPVIDRKRFGT</sequence>
<dbReference type="InterPro" id="IPR036322">
    <property type="entry name" value="WD40_repeat_dom_sf"/>
</dbReference>
<dbReference type="GO" id="GO:0034455">
    <property type="term" value="C:t-UTP complex"/>
    <property type="evidence" value="ECO:0007669"/>
    <property type="project" value="TreeGrafter"/>
</dbReference>
<proteinExistence type="predicted"/>
<dbReference type="Proteomes" id="UP000444721">
    <property type="component" value="Unassembled WGS sequence"/>
</dbReference>
<dbReference type="GeneID" id="68120362"/>
<feature type="compositionally biased region" description="Low complexity" evidence="1">
    <location>
        <begin position="7"/>
        <end position="18"/>
    </location>
</feature>
<feature type="compositionally biased region" description="Basic and acidic residues" evidence="1">
    <location>
        <begin position="94"/>
        <end position="113"/>
    </location>
</feature>
<dbReference type="GO" id="GO:0000462">
    <property type="term" value="P:maturation of SSU-rRNA from tricistronic rRNA transcript (SSU-rRNA, 5.8S rRNA, LSU-rRNA)"/>
    <property type="evidence" value="ECO:0007669"/>
    <property type="project" value="InterPro"/>
</dbReference>
<protein>
    <submittedName>
        <fullName evidence="2">Uncharacterized protein</fullName>
    </submittedName>
</protein>
<dbReference type="Gene3D" id="2.130.10.10">
    <property type="entry name" value="YVTN repeat-like/Quinoprotein amine dehydrogenase"/>
    <property type="match status" value="2"/>
</dbReference>
<dbReference type="InterPro" id="IPR001680">
    <property type="entry name" value="WD40_rpt"/>
</dbReference>
<comment type="caution">
    <text evidence="2">The sequence shown here is derived from an EMBL/GenBank/DDBJ whole genome shotgun (WGS) entry which is preliminary data.</text>
</comment>
<dbReference type="GO" id="GO:0003723">
    <property type="term" value="F:RNA binding"/>
    <property type="evidence" value="ECO:0007669"/>
    <property type="project" value="TreeGrafter"/>
</dbReference>
<dbReference type="InterPro" id="IPR046351">
    <property type="entry name" value="UTP4"/>
</dbReference>
<dbReference type="OrthoDB" id="8883818at2759"/>
<dbReference type="VEuPathDB" id="AmoebaDB:NfTy_035770"/>
<feature type="region of interest" description="Disordered" evidence="1">
    <location>
        <begin position="1"/>
        <end position="115"/>
    </location>
</feature>
<evidence type="ECO:0000256" key="1">
    <source>
        <dbReference type="SAM" id="MobiDB-lite"/>
    </source>
</evidence>
<dbReference type="VEuPathDB" id="AmoebaDB:NF0027290"/>
<dbReference type="GO" id="GO:0032040">
    <property type="term" value="C:small-subunit processome"/>
    <property type="evidence" value="ECO:0007669"/>
    <property type="project" value="TreeGrafter"/>
</dbReference>
<dbReference type="RefSeq" id="XP_044565377.1">
    <property type="nucleotide sequence ID" value="XM_044703745.1"/>
</dbReference>
<dbReference type="SMART" id="SM00320">
    <property type="entry name" value="WD40"/>
    <property type="match status" value="6"/>
</dbReference>
<keyword evidence="3" id="KW-1185">Reference proteome</keyword>
<evidence type="ECO:0000313" key="2">
    <source>
        <dbReference type="EMBL" id="KAF0980664.1"/>
    </source>
</evidence>
<evidence type="ECO:0000313" key="3">
    <source>
        <dbReference type="Proteomes" id="UP000444721"/>
    </source>
</evidence>